<accession>A0A8T0WUK7</accession>
<protein>
    <submittedName>
        <fullName evidence="2">Uncharacterized protein</fullName>
    </submittedName>
</protein>
<reference evidence="2" key="1">
    <citation type="submission" date="2020-05" db="EMBL/GenBank/DDBJ databases">
        <title>WGS assembly of Panicum virgatum.</title>
        <authorList>
            <person name="Lovell J.T."/>
            <person name="Jenkins J."/>
            <person name="Shu S."/>
            <person name="Juenger T.E."/>
            <person name="Schmutz J."/>
        </authorList>
    </citation>
    <scope>NUCLEOTIDE SEQUENCE</scope>
    <source>
        <strain evidence="2">AP13</strain>
    </source>
</reference>
<evidence type="ECO:0000256" key="1">
    <source>
        <dbReference type="SAM" id="MobiDB-lite"/>
    </source>
</evidence>
<proteinExistence type="predicted"/>
<organism evidence="2 3">
    <name type="scientific">Panicum virgatum</name>
    <name type="common">Blackwell switchgrass</name>
    <dbReference type="NCBI Taxonomy" id="38727"/>
    <lineage>
        <taxon>Eukaryota</taxon>
        <taxon>Viridiplantae</taxon>
        <taxon>Streptophyta</taxon>
        <taxon>Embryophyta</taxon>
        <taxon>Tracheophyta</taxon>
        <taxon>Spermatophyta</taxon>
        <taxon>Magnoliopsida</taxon>
        <taxon>Liliopsida</taxon>
        <taxon>Poales</taxon>
        <taxon>Poaceae</taxon>
        <taxon>PACMAD clade</taxon>
        <taxon>Panicoideae</taxon>
        <taxon>Panicodae</taxon>
        <taxon>Paniceae</taxon>
        <taxon>Panicinae</taxon>
        <taxon>Panicum</taxon>
        <taxon>Panicum sect. Hiantes</taxon>
    </lineage>
</organism>
<keyword evidence="3" id="KW-1185">Reference proteome</keyword>
<comment type="caution">
    <text evidence="2">The sequence shown here is derived from an EMBL/GenBank/DDBJ whole genome shotgun (WGS) entry which is preliminary data.</text>
</comment>
<name>A0A8T0WUK7_PANVG</name>
<dbReference type="Proteomes" id="UP000823388">
    <property type="component" value="Chromosome 1N"/>
</dbReference>
<sequence length="106" mass="11174">MHIVYPSSLCCRFTTSVNLQTRPTRARREGAASCLRHSGQPAAAHGGTHYGWFCPATSQPGSRIGGNSATASSLTPAAVREDFPCARQEASSSSKVDGGHAPTHRH</sequence>
<dbReference type="EMBL" id="CM029038">
    <property type="protein sequence ID" value="KAG2651520.1"/>
    <property type="molecule type" value="Genomic_DNA"/>
</dbReference>
<gene>
    <name evidence="2" type="ORF">PVAP13_1NG286100</name>
</gene>
<evidence type="ECO:0000313" key="2">
    <source>
        <dbReference type="EMBL" id="KAG2651520.1"/>
    </source>
</evidence>
<feature type="region of interest" description="Disordered" evidence="1">
    <location>
        <begin position="80"/>
        <end position="106"/>
    </location>
</feature>
<dbReference type="AlphaFoldDB" id="A0A8T0WUK7"/>
<evidence type="ECO:0000313" key="3">
    <source>
        <dbReference type="Proteomes" id="UP000823388"/>
    </source>
</evidence>